<feature type="region of interest" description="Disordered" evidence="1">
    <location>
        <begin position="124"/>
        <end position="162"/>
    </location>
</feature>
<keyword evidence="2" id="KW-0812">Transmembrane</keyword>
<feature type="transmembrane region" description="Helical" evidence="2">
    <location>
        <begin position="6"/>
        <end position="31"/>
    </location>
</feature>
<evidence type="ECO:0000313" key="3">
    <source>
        <dbReference type="EMBL" id="MFC4337013.1"/>
    </source>
</evidence>
<gene>
    <name evidence="3" type="ORF">ACFPET_17560</name>
</gene>
<feature type="transmembrane region" description="Helical" evidence="2">
    <location>
        <begin position="209"/>
        <end position="231"/>
    </location>
</feature>
<proteinExistence type="predicted"/>
<dbReference type="EMBL" id="JBHSDK010000028">
    <property type="protein sequence ID" value="MFC4337013.1"/>
    <property type="molecule type" value="Genomic_DNA"/>
</dbReference>
<protein>
    <recommendedName>
        <fullName evidence="5">DUF3592 domain-containing protein</fullName>
    </recommendedName>
</protein>
<comment type="caution">
    <text evidence="3">The sequence shown here is derived from an EMBL/GenBank/DDBJ whole genome shotgun (WGS) entry which is preliminary data.</text>
</comment>
<sequence length="242" mass="26553">MPDHFLPSVLLALVTVLISLAVIWTVAWFFAKVVRWPSQKSVTAWVRRAEHNPNASGPATPRFIILMLGLFLPAFLGFGISLRFNGPDPIPEYIGVVIEEGPCHSGAWELWWLHRCEATVAVDDGVPTSQGDNGSGAPGTRDDRESGTQTARGDSEPGAPAEPVTVTLLSRHPVAVGDMVGLEIRVDEDSWDPVGYEWDLMSESDRPSLFWGALAGWLIALALSFQAGLWWKYSRPRPSRPV</sequence>
<evidence type="ECO:0000313" key="4">
    <source>
        <dbReference type="Proteomes" id="UP001595823"/>
    </source>
</evidence>
<keyword evidence="2" id="KW-1133">Transmembrane helix</keyword>
<organism evidence="3 4">
    <name type="scientific">Salininema proteolyticum</name>
    <dbReference type="NCBI Taxonomy" id="1607685"/>
    <lineage>
        <taxon>Bacteria</taxon>
        <taxon>Bacillati</taxon>
        <taxon>Actinomycetota</taxon>
        <taxon>Actinomycetes</taxon>
        <taxon>Glycomycetales</taxon>
        <taxon>Glycomycetaceae</taxon>
        <taxon>Salininema</taxon>
    </lineage>
</organism>
<evidence type="ECO:0000256" key="2">
    <source>
        <dbReference type="SAM" id="Phobius"/>
    </source>
</evidence>
<keyword evidence="4" id="KW-1185">Reference proteome</keyword>
<keyword evidence="2" id="KW-0472">Membrane</keyword>
<evidence type="ECO:0008006" key="5">
    <source>
        <dbReference type="Google" id="ProtNLM"/>
    </source>
</evidence>
<evidence type="ECO:0000256" key="1">
    <source>
        <dbReference type="SAM" id="MobiDB-lite"/>
    </source>
</evidence>
<reference evidence="4" key="1">
    <citation type="journal article" date="2019" name="Int. J. Syst. Evol. Microbiol.">
        <title>The Global Catalogue of Microorganisms (GCM) 10K type strain sequencing project: providing services to taxonomists for standard genome sequencing and annotation.</title>
        <authorList>
            <consortium name="The Broad Institute Genomics Platform"/>
            <consortium name="The Broad Institute Genome Sequencing Center for Infectious Disease"/>
            <person name="Wu L."/>
            <person name="Ma J."/>
        </authorList>
    </citation>
    <scope>NUCLEOTIDE SEQUENCE [LARGE SCALE GENOMIC DNA]</scope>
    <source>
        <strain evidence="4">IBRC-M 10908</strain>
    </source>
</reference>
<accession>A0ABV8U2V0</accession>
<dbReference type="Proteomes" id="UP001595823">
    <property type="component" value="Unassembled WGS sequence"/>
</dbReference>
<feature type="transmembrane region" description="Helical" evidence="2">
    <location>
        <begin position="63"/>
        <end position="82"/>
    </location>
</feature>
<name>A0ABV8U2V0_9ACTN</name>
<dbReference type="RefSeq" id="WP_380623532.1">
    <property type="nucleotide sequence ID" value="NZ_JBHSDK010000028.1"/>
</dbReference>